<dbReference type="Proteomes" id="UP001527925">
    <property type="component" value="Unassembled WGS sequence"/>
</dbReference>
<organism evidence="2 3">
    <name type="scientific">Polyrhizophydium stewartii</name>
    <dbReference type="NCBI Taxonomy" id="2732419"/>
    <lineage>
        <taxon>Eukaryota</taxon>
        <taxon>Fungi</taxon>
        <taxon>Fungi incertae sedis</taxon>
        <taxon>Chytridiomycota</taxon>
        <taxon>Chytridiomycota incertae sedis</taxon>
        <taxon>Chytridiomycetes</taxon>
        <taxon>Rhizophydiales</taxon>
        <taxon>Rhizophydiales incertae sedis</taxon>
        <taxon>Polyrhizophydium</taxon>
    </lineage>
</organism>
<keyword evidence="3" id="KW-1185">Reference proteome</keyword>
<evidence type="ECO:0000313" key="2">
    <source>
        <dbReference type="EMBL" id="KAL2912948.1"/>
    </source>
</evidence>
<gene>
    <name evidence="2" type="ORF">HK105_207514</name>
</gene>
<reference evidence="2 3" key="1">
    <citation type="submission" date="2023-09" db="EMBL/GenBank/DDBJ databases">
        <title>Pangenome analysis of Batrachochytrium dendrobatidis and related Chytrids.</title>
        <authorList>
            <person name="Yacoub M.N."/>
            <person name="Stajich J.E."/>
            <person name="James T.Y."/>
        </authorList>
    </citation>
    <scope>NUCLEOTIDE SEQUENCE [LARGE SCALE GENOMIC DNA]</scope>
    <source>
        <strain evidence="2 3">JEL0888</strain>
    </source>
</reference>
<evidence type="ECO:0000256" key="1">
    <source>
        <dbReference type="SAM" id="MobiDB-lite"/>
    </source>
</evidence>
<accession>A0ABR4N0F0</accession>
<protein>
    <submittedName>
        <fullName evidence="2">Uncharacterized protein</fullName>
    </submittedName>
</protein>
<sequence>MQPHDDRITIPSARLDTLRNLFKAAQEQAWNLASASSQEHSELAATKLALKRELSSLMRPAATSPQDIAADAAARQQARLALLADDDAVDIGHDVFSSVFVEVLAELSLPEPNDGASALDLALTIRALSAIETDLVRSCAGPAVTAAHRSLMLRRIDVMLSAHRLALTGKLLIDQLQFGADAICLIRDGFLRTVPAPMDAEPAVVDLDADMSHVATVPPEQGEAEQAQFVWVEWIREPTPPQKFAVTPDLTVAGLYRRLSSSNHFIEHWMFISPDPMSMRVVFDDNAFVHELLRQYPSSESEPWIARDRHSGMTPTEFLKSGVPKITRKRKQPSEKADHFNQARIKREASHQVTGMRVHKSLDKSSDYGRSPLNSSYSRSQTTSNEHDPQSFTLPEFLAAMDVWRMPDGRRDEIVTSGLQRCDLIVELSFKDSRHALASRAAM</sequence>
<proteinExistence type="predicted"/>
<feature type="compositionally biased region" description="Basic and acidic residues" evidence="1">
    <location>
        <begin position="332"/>
        <end position="350"/>
    </location>
</feature>
<feature type="region of interest" description="Disordered" evidence="1">
    <location>
        <begin position="313"/>
        <end position="392"/>
    </location>
</feature>
<evidence type="ECO:0000313" key="3">
    <source>
        <dbReference type="Proteomes" id="UP001527925"/>
    </source>
</evidence>
<comment type="caution">
    <text evidence="2">The sequence shown here is derived from an EMBL/GenBank/DDBJ whole genome shotgun (WGS) entry which is preliminary data.</text>
</comment>
<feature type="compositionally biased region" description="Polar residues" evidence="1">
    <location>
        <begin position="372"/>
        <end position="384"/>
    </location>
</feature>
<dbReference type="EMBL" id="JADGIZ020000054">
    <property type="protein sequence ID" value="KAL2912948.1"/>
    <property type="molecule type" value="Genomic_DNA"/>
</dbReference>
<name>A0ABR4N0F0_9FUNG</name>